<dbReference type="InterPro" id="IPR016181">
    <property type="entry name" value="Acyl_CoA_acyltransferase"/>
</dbReference>
<comment type="caution">
    <text evidence="2">The sequence shown here is derived from an EMBL/GenBank/DDBJ whole genome shotgun (WGS) entry which is preliminary data.</text>
</comment>
<dbReference type="Gene3D" id="3.40.630.30">
    <property type="match status" value="1"/>
</dbReference>
<dbReference type="EMBL" id="JAUSVK010000001">
    <property type="protein sequence ID" value="MDQ0390444.1"/>
    <property type="molecule type" value="Genomic_DNA"/>
</dbReference>
<dbReference type="Proteomes" id="UP001237448">
    <property type="component" value="Unassembled WGS sequence"/>
</dbReference>
<accession>A0ABU0F753</accession>
<dbReference type="RefSeq" id="WP_307421626.1">
    <property type="nucleotide sequence ID" value="NZ_JAUSVK010000001.1"/>
</dbReference>
<sequence length="150" mass="17185">MHLLVNETRSYHWHRDGYTISTDRSRLDMDMITRFLAEEAYWSPGIQPELVVKAINGSIPFGLYDDRGDQAGFARVVTDGSLFAYLRDVFVLKDHRGKGLGRWLAEAAVEHPDLSTVKGWMLATDDAHAVYAKVGFQPLKRPDWYMQIVR</sequence>
<evidence type="ECO:0000259" key="1">
    <source>
        <dbReference type="PROSITE" id="PS51186"/>
    </source>
</evidence>
<evidence type="ECO:0000313" key="2">
    <source>
        <dbReference type="EMBL" id="MDQ0390444.1"/>
    </source>
</evidence>
<gene>
    <name evidence="2" type="ORF">J3R73_000236</name>
</gene>
<dbReference type="PANTHER" id="PTHR43233">
    <property type="entry name" value="FAMILY N-ACETYLTRANSFERASE, PUTATIVE (AFU_ORTHOLOGUE AFUA_6G03350)-RELATED"/>
    <property type="match status" value="1"/>
</dbReference>
<proteinExistence type="predicted"/>
<reference evidence="2 3" key="1">
    <citation type="submission" date="2023-07" db="EMBL/GenBank/DDBJ databases">
        <title>Genomic Encyclopedia of Type Strains, Phase IV (KMG-IV): sequencing the most valuable type-strain genomes for metagenomic binning, comparative biology and taxonomic classification.</title>
        <authorList>
            <person name="Goeker M."/>
        </authorList>
    </citation>
    <scope>NUCLEOTIDE SEQUENCE [LARGE SCALE GENOMIC DNA]</scope>
    <source>
        <strain evidence="2 3">DSM 5896</strain>
    </source>
</reference>
<dbReference type="InterPro" id="IPR053144">
    <property type="entry name" value="Acetyltransferase_Butenolide"/>
</dbReference>
<dbReference type="Pfam" id="PF13508">
    <property type="entry name" value="Acetyltransf_7"/>
    <property type="match status" value="1"/>
</dbReference>
<keyword evidence="3" id="KW-1185">Reference proteome</keyword>
<name>A0ABU0F753_9HYPH</name>
<dbReference type="SUPFAM" id="SSF55729">
    <property type="entry name" value="Acyl-CoA N-acyltransferases (Nat)"/>
    <property type="match status" value="1"/>
</dbReference>
<dbReference type="PROSITE" id="PS51186">
    <property type="entry name" value="GNAT"/>
    <property type="match status" value="1"/>
</dbReference>
<dbReference type="PANTHER" id="PTHR43233:SF1">
    <property type="entry name" value="FAMILY N-ACETYLTRANSFERASE, PUTATIVE (AFU_ORTHOLOGUE AFUA_6G03350)-RELATED"/>
    <property type="match status" value="1"/>
</dbReference>
<evidence type="ECO:0000313" key="3">
    <source>
        <dbReference type="Proteomes" id="UP001237448"/>
    </source>
</evidence>
<protein>
    <submittedName>
        <fullName evidence="2">GNAT superfamily N-acetyltransferase</fullName>
    </submittedName>
</protein>
<dbReference type="CDD" id="cd04301">
    <property type="entry name" value="NAT_SF"/>
    <property type="match status" value="1"/>
</dbReference>
<feature type="domain" description="N-acetyltransferase" evidence="1">
    <location>
        <begin position="18"/>
        <end position="150"/>
    </location>
</feature>
<dbReference type="InterPro" id="IPR000182">
    <property type="entry name" value="GNAT_dom"/>
</dbReference>
<organism evidence="2 3">
    <name type="scientific">Labrys monachus</name>
    <dbReference type="NCBI Taxonomy" id="217067"/>
    <lineage>
        <taxon>Bacteria</taxon>
        <taxon>Pseudomonadati</taxon>
        <taxon>Pseudomonadota</taxon>
        <taxon>Alphaproteobacteria</taxon>
        <taxon>Hyphomicrobiales</taxon>
        <taxon>Xanthobacteraceae</taxon>
        <taxon>Labrys</taxon>
    </lineage>
</organism>